<dbReference type="EMBL" id="CAJZBQ010000028">
    <property type="protein sequence ID" value="CAG9321657.1"/>
    <property type="molecule type" value="Genomic_DNA"/>
</dbReference>
<evidence type="ECO:0000313" key="2">
    <source>
        <dbReference type="EMBL" id="CAG9321657.1"/>
    </source>
</evidence>
<accession>A0AAU9JLB3</accession>
<protein>
    <submittedName>
        <fullName evidence="2">Uncharacterized protein</fullName>
    </submittedName>
</protein>
<dbReference type="Proteomes" id="UP001162131">
    <property type="component" value="Unassembled WGS sequence"/>
</dbReference>
<keyword evidence="1" id="KW-0812">Transmembrane</keyword>
<evidence type="ECO:0000256" key="1">
    <source>
        <dbReference type="SAM" id="Phobius"/>
    </source>
</evidence>
<sequence>MLYVWIMKLSKTSVLSVLQIATTERLMKLLLWSLDAISMVLVSLIVAWVYLFLRHLFYIVKFYMRLTILAS</sequence>
<gene>
    <name evidence="2" type="ORF">BSTOLATCC_MIC28932</name>
</gene>
<proteinExistence type="predicted"/>
<comment type="caution">
    <text evidence="2">The sequence shown here is derived from an EMBL/GenBank/DDBJ whole genome shotgun (WGS) entry which is preliminary data.</text>
</comment>
<keyword evidence="1" id="KW-1133">Transmembrane helix</keyword>
<reference evidence="2" key="1">
    <citation type="submission" date="2021-09" db="EMBL/GenBank/DDBJ databases">
        <authorList>
            <consortium name="AG Swart"/>
            <person name="Singh M."/>
            <person name="Singh A."/>
            <person name="Seah K."/>
            <person name="Emmerich C."/>
        </authorList>
    </citation>
    <scope>NUCLEOTIDE SEQUENCE</scope>
    <source>
        <strain evidence="2">ATCC30299</strain>
    </source>
</reference>
<dbReference type="AlphaFoldDB" id="A0AAU9JLB3"/>
<organism evidence="2 3">
    <name type="scientific">Blepharisma stoltei</name>
    <dbReference type="NCBI Taxonomy" id="1481888"/>
    <lineage>
        <taxon>Eukaryota</taxon>
        <taxon>Sar</taxon>
        <taxon>Alveolata</taxon>
        <taxon>Ciliophora</taxon>
        <taxon>Postciliodesmatophora</taxon>
        <taxon>Heterotrichea</taxon>
        <taxon>Heterotrichida</taxon>
        <taxon>Blepharismidae</taxon>
        <taxon>Blepharisma</taxon>
    </lineage>
</organism>
<keyword evidence="1" id="KW-0472">Membrane</keyword>
<name>A0AAU9JLB3_9CILI</name>
<keyword evidence="3" id="KW-1185">Reference proteome</keyword>
<feature type="transmembrane region" description="Helical" evidence="1">
    <location>
        <begin position="29"/>
        <end position="53"/>
    </location>
</feature>
<evidence type="ECO:0000313" key="3">
    <source>
        <dbReference type="Proteomes" id="UP001162131"/>
    </source>
</evidence>